<dbReference type="RefSeq" id="WP_225533320.1">
    <property type="nucleotide sequence ID" value="NZ_BCCM01000040.1"/>
</dbReference>
<dbReference type="EMBL" id="BR001002">
    <property type="protein sequence ID" value="FAA00862.1"/>
    <property type="molecule type" value="Genomic_DNA"/>
</dbReference>
<dbReference type="EMBL" id="FIMD01000023">
    <property type="protein sequence ID" value="CYX96872.1"/>
    <property type="molecule type" value="Genomic_DNA"/>
</dbReference>
<evidence type="ECO:0000313" key="1">
    <source>
        <dbReference type="EMBL" id="CYX96872.1"/>
    </source>
</evidence>
<sequence>MYYGRDTEIEELKQHFKFSSNDKNSLYIINGLSGSGKTELIKEVCQQVYSHDKEAFILYIDVTNDGFESNKFFENLLKGAYVPTQFRRNLCLSIPQKYSFSNYLRKQKLTNLTLKHSFRLIRSLISFDTTYKKVIDYPWEEVVTEIKEGIFESDLYLRYFSHVSKKIRLNIIIDNYQFLSEDIKIKFEDDFNTLQSGVSLTIINRTTDKLKSIDKLDTLDNYTPTVLNLSYLTEDECKLLIRNKIALLDNIKLNQIWQITQGNYKEIELIINRLIDNPNSELFNISDIYDKLPDIQKNILLISSIFPAGMRKDIVFNYIKSIVDENIEVADSLKSLIDAGFVYINGDTNDKIKISHESIVNSILNHTNTSDLQLVTNNLKIYLEQTILSIGVGGELAYLIHCLINICNIKELRQNVEYIKQLLEIEYRKNSYFYIASLSKKIHHLIELLP</sequence>
<reference evidence="1 4" key="2">
    <citation type="submission" date="2016-02" db="EMBL/GenBank/DDBJ databases">
        <authorList>
            <consortium name="Pathogen Informatics"/>
        </authorList>
    </citation>
    <scope>NUCLEOTIDE SEQUENCE [LARGE SCALE GENOMIC DNA]</scope>
    <source>
        <strain evidence="1 4">SS999</strain>
    </source>
</reference>
<dbReference type="SUPFAM" id="SSF52540">
    <property type="entry name" value="P-loop containing nucleoside triphosphate hydrolases"/>
    <property type="match status" value="1"/>
</dbReference>
<dbReference type="InterPro" id="IPR027417">
    <property type="entry name" value="P-loop_NTPase"/>
</dbReference>
<dbReference type="AlphaFoldDB" id="M3V7C1"/>
<evidence type="ECO:0000313" key="2">
    <source>
        <dbReference type="EMBL" id="FAA00862.1"/>
    </source>
</evidence>
<dbReference type="Gene3D" id="3.40.50.300">
    <property type="entry name" value="P-loop containing nucleotide triphosphate hydrolases"/>
    <property type="match status" value="1"/>
</dbReference>
<evidence type="ECO:0000313" key="3">
    <source>
        <dbReference type="EMBL" id="FAA00891.1"/>
    </source>
</evidence>
<dbReference type="EMBL" id="BR001003">
    <property type="protein sequence ID" value="FAA00891.1"/>
    <property type="molecule type" value="Genomic_DNA"/>
</dbReference>
<dbReference type="Proteomes" id="UP000075182">
    <property type="component" value="Unassembled WGS sequence"/>
</dbReference>
<protein>
    <submittedName>
        <fullName evidence="1">Predicted ATPase (AAA+ superfamily)</fullName>
    </submittedName>
</protein>
<reference evidence="2" key="1">
    <citation type="journal article" date="2013" name="Appl. Environ. Microbiol.">
        <title>Genetic analysis of capsular polysaccharide synthesis gene clusters from all serotypes of Streptococcus suis: potential mechanisms for generation of capsular variation.</title>
        <authorList>
            <person name="Okura M."/>
            <person name="Takamatsu D."/>
            <person name="Maruyama F."/>
            <person name="Nozawa T."/>
            <person name="Nakagawa I."/>
            <person name="Osaki M."/>
            <person name="Sekizaki T."/>
            <person name="Gottschalk M."/>
            <person name="Kumagai Y."/>
            <person name="Hamada S."/>
        </authorList>
    </citation>
    <scope>NUCLEOTIDE SEQUENCE</scope>
    <source>
        <strain evidence="3">11538</strain>
        <strain evidence="2">6407</strain>
    </source>
</reference>
<evidence type="ECO:0000313" key="4">
    <source>
        <dbReference type="Proteomes" id="UP000075182"/>
    </source>
</evidence>
<organism evidence="2">
    <name type="scientific">Streptococcus suis</name>
    <dbReference type="NCBI Taxonomy" id="1307"/>
    <lineage>
        <taxon>Bacteria</taxon>
        <taxon>Bacillati</taxon>
        <taxon>Bacillota</taxon>
        <taxon>Bacilli</taxon>
        <taxon>Lactobacillales</taxon>
        <taxon>Streptococcaceae</taxon>
        <taxon>Streptococcus</taxon>
    </lineage>
</organism>
<name>M3V7C1_STRSU</name>
<proteinExistence type="predicted"/>
<accession>M3V7C1</accession>
<gene>
    <name evidence="2" type="primary">cps4Q</name>
    <name evidence="3" type="synonym">cps5T</name>
    <name evidence="1" type="ORF">ERS132536_02073</name>
</gene>